<gene>
    <name evidence="3" type="ORF">GM415_07830</name>
</gene>
<dbReference type="Proteomes" id="UP000428328">
    <property type="component" value="Chromosome"/>
</dbReference>
<dbReference type="RefSeq" id="WP_158947262.1">
    <property type="nucleotide sequence ID" value="NZ_CP046400.1"/>
</dbReference>
<dbReference type="SMART" id="SM00834">
    <property type="entry name" value="CxxC_CXXC_SSSS"/>
    <property type="match status" value="1"/>
</dbReference>
<organism evidence="3 4">
    <name type="scientific">Pseudodesulfovibrio cashew</name>
    <dbReference type="NCBI Taxonomy" id="2678688"/>
    <lineage>
        <taxon>Bacteria</taxon>
        <taxon>Pseudomonadati</taxon>
        <taxon>Thermodesulfobacteriota</taxon>
        <taxon>Desulfovibrionia</taxon>
        <taxon>Desulfovibrionales</taxon>
        <taxon>Desulfovibrionaceae</taxon>
    </lineage>
</organism>
<dbReference type="EMBL" id="CP046400">
    <property type="protein sequence ID" value="QGY40038.1"/>
    <property type="molecule type" value="Genomic_DNA"/>
</dbReference>
<accession>A0A6I6JG86</accession>
<protein>
    <submittedName>
        <fullName evidence="3">Zinc ribbon domain-containing protein</fullName>
    </submittedName>
</protein>
<keyword evidence="4" id="KW-1185">Reference proteome</keyword>
<dbReference type="AlphaFoldDB" id="A0A6I6JG86"/>
<dbReference type="Pfam" id="PF09723">
    <property type="entry name" value="Zn_ribbon_8"/>
    <property type="match status" value="1"/>
</dbReference>
<reference evidence="3 4" key="1">
    <citation type="submission" date="2019-11" db="EMBL/GenBank/DDBJ databases">
        <authorList>
            <person name="Zheng R.K."/>
            <person name="Sun C.M."/>
        </authorList>
    </citation>
    <scope>NUCLEOTIDE SEQUENCE [LARGE SCALE GENOMIC DNA]</scope>
    <source>
        <strain evidence="3 4">SRB007</strain>
    </source>
</reference>
<dbReference type="NCBIfam" id="TIGR02605">
    <property type="entry name" value="CxxC_CxxC_SSSS"/>
    <property type="match status" value="1"/>
</dbReference>
<feature type="domain" description="Putative regulatory protein FmdB zinc ribbon" evidence="2">
    <location>
        <begin position="1"/>
        <end position="41"/>
    </location>
</feature>
<dbReference type="KEGG" id="psel:GM415_07830"/>
<feature type="region of interest" description="Disordered" evidence="1">
    <location>
        <begin position="44"/>
        <end position="82"/>
    </location>
</feature>
<evidence type="ECO:0000256" key="1">
    <source>
        <dbReference type="SAM" id="MobiDB-lite"/>
    </source>
</evidence>
<evidence type="ECO:0000259" key="2">
    <source>
        <dbReference type="SMART" id="SM00834"/>
    </source>
</evidence>
<dbReference type="Gene3D" id="2.20.28.30">
    <property type="entry name" value="RNA polymerase ii, chain L"/>
    <property type="match status" value="1"/>
</dbReference>
<evidence type="ECO:0000313" key="3">
    <source>
        <dbReference type="EMBL" id="QGY40038.1"/>
    </source>
</evidence>
<evidence type="ECO:0000313" key="4">
    <source>
        <dbReference type="Proteomes" id="UP000428328"/>
    </source>
</evidence>
<dbReference type="InterPro" id="IPR013429">
    <property type="entry name" value="Regulatory_FmdB_Zinc_ribbon"/>
</dbReference>
<sequence>MPIFEYQCNDCGNEFEELVFDRDECPPCPKCGSKETGKLMSAVRSRVGGGPAASGGESESAPAPAASSGCAGCSGGNCSSCG</sequence>
<proteinExistence type="predicted"/>
<feature type="compositionally biased region" description="Low complexity" evidence="1">
    <location>
        <begin position="54"/>
        <end position="82"/>
    </location>
</feature>
<name>A0A6I6JG86_9BACT</name>